<dbReference type="AlphaFoldDB" id="A0A9P0I9P5"/>
<reference evidence="2" key="1">
    <citation type="submission" date="2022-02" db="EMBL/GenBank/DDBJ databases">
        <authorList>
            <person name="King R."/>
        </authorList>
    </citation>
    <scope>NUCLEOTIDE SEQUENCE</scope>
</reference>
<keyword evidence="3" id="KW-1185">Reference proteome</keyword>
<evidence type="ECO:0000313" key="3">
    <source>
        <dbReference type="Proteomes" id="UP001153321"/>
    </source>
</evidence>
<organism evidence="2 3">
    <name type="scientific">Spodoptera littoralis</name>
    <name type="common">Egyptian cotton leafworm</name>
    <dbReference type="NCBI Taxonomy" id="7109"/>
    <lineage>
        <taxon>Eukaryota</taxon>
        <taxon>Metazoa</taxon>
        <taxon>Ecdysozoa</taxon>
        <taxon>Arthropoda</taxon>
        <taxon>Hexapoda</taxon>
        <taxon>Insecta</taxon>
        <taxon>Pterygota</taxon>
        <taxon>Neoptera</taxon>
        <taxon>Endopterygota</taxon>
        <taxon>Lepidoptera</taxon>
        <taxon>Glossata</taxon>
        <taxon>Ditrysia</taxon>
        <taxon>Noctuoidea</taxon>
        <taxon>Noctuidae</taxon>
        <taxon>Amphipyrinae</taxon>
        <taxon>Spodoptera</taxon>
    </lineage>
</organism>
<accession>A0A9P0I9P5</accession>
<proteinExistence type="predicted"/>
<name>A0A9P0I9P5_SPOLI</name>
<protein>
    <submittedName>
        <fullName evidence="2">Uncharacterized protein</fullName>
    </submittedName>
</protein>
<dbReference type="Proteomes" id="UP001153321">
    <property type="component" value="Chromosome 28"/>
</dbReference>
<evidence type="ECO:0000313" key="2">
    <source>
        <dbReference type="EMBL" id="CAH1642730.1"/>
    </source>
</evidence>
<sequence length="97" mass="10752">MSVNEQTDHLMVSNRRRPWTPGTPEALQVRYRPLGGLGVSGSLGIQGLGRLGKRRVIGPPVTSHSQRKRCFTSVFCEAVVSLRSSQLIRAEVWLSHT</sequence>
<dbReference type="EMBL" id="LR824559">
    <property type="protein sequence ID" value="CAH1642730.1"/>
    <property type="molecule type" value="Genomic_DNA"/>
</dbReference>
<feature type="region of interest" description="Disordered" evidence="1">
    <location>
        <begin position="1"/>
        <end position="22"/>
    </location>
</feature>
<evidence type="ECO:0000256" key="1">
    <source>
        <dbReference type="SAM" id="MobiDB-lite"/>
    </source>
</evidence>
<gene>
    <name evidence="2" type="ORF">SPLIT_LOCUS8086</name>
</gene>